<dbReference type="EMBL" id="KN714727">
    <property type="protein sequence ID" value="KUI59263.1"/>
    <property type="molecule type" value="Genomic_DNA"/>
</dbReference>
<accession>A0A194V5V9</accession>
<keyword evidence="3" id="KW-1185">Reference proteome</keyword>
<feature type="compositionally biased region" description="Pro residues" evidence="1">
    <location>
        <begin position="9"/>
        <end position="28"/>
    </location>
</feature>
<dbReference type="Proteomes" id="UP000078576">
    <property type="component" value="Unassembled WGS sequence"/>
</dbReference>
<gene>
    <name evidence="2" type="ORF">VP1G_11078</name>
</gene>
<organism evidence="2 3">
    <name type="scientific">Cytospora mali</name>
    <name type="common">Apple Valsa canker fungus</name>
    <name type="synonym">Valsa mali</name>
    <dbReference type="NCBI Taxonomy" id="578113"/>
    <lineage>
        <taxon>Eukaryota</taxon>
        <taxon>Fungi</taxon>
        <taxon>Dikarya</taxon>
        <taxon>Ascomycota</taxon>
        <taxon>Pezizomycotina</taxon>
        <taxon>Sordariomycetes</taxon>
        <taxon>Sordariomycetidae</taxon>
        <taxon>Diaporthales</taxon>
        <taxon>Cytosporaceae</taxon>
        <taxon>Cytospora</taxon>
    </lineage>
</organism>
<dbReference type="AlphaFoldDB" id="A0A194V5V9"/>
<feature type="region of interest" description="Disordered" evidence="1">
    <location>
        <begin position="1"/>
        <end position="47"/>
    </location>
</feature>
<evidence type="ECO:0000313" key="3">
    <source>
        <dbReference type="Proteomes" id="UP000078576"/>
    </source>
</evidence>
<reference evidence="3" key="1">
    <citation type="submission" date="2014-12" db="EMBL/GenBank/DDBJ databases">
        <title>Genome Sequence of Valsa Canker Pathogens Uncovers a Specific Adaption of Colonization on Woody Bark.</title>
        <authorList>
            <person name="Yin Z."/>
            <person name="Liu H."/>
            <person name="Gao X."/>
            <person name="Li Z."/>
            <person name="Song N."/>
            <person name="Ke X."/>
            <person name="Dai Q."/>
            <person name="Wu Y."/>
            <person name="Sun Y."/>
            <person name="Xu J.-R."/>
            <person name="Kang Z.K."/>
            <person name="Wang L."/>
            <person name="Huang L."/>
        </authorList>
    </citation>
    <scope>NUCLEOTIDE SEQUENCE [LARGE SCALE GENOMIC DNA]</scope>
    <source>
        <strain evidence="3">SXYL134</strain>
    </source>
</reference>
<sequence>MSSGGGSDNPPPSPPHSPPTPPPTPPPQQRRQSTVYSKDHYKSSGSDQNMILQDVATKELAGCRLGIGFW</sequence>
<evidence type="ECO:0000256" key="1">
    <source>
        <dbReference type="SAM" id="MobiDB-lite"/>
    </source>
</evidence>
<proteinExistence type="predicted"/>
<name>A0A194V5V9_CYTMA</name>
<protein>
    <submittedName>
        <fullName evidence="2">Uncharacterized protein</fullName>
    </submittedName>
</protein>
<evidence type="ECO:0000313" key="2">
    <source>
        <dbReference type="EMBL" id="KUI59263.1"/>
    </source>
</evidence>